<dbReference type="OrthoDB" id="9798430at2"/>
<dbReference type="AlphaFoldDB" id="A0A2W2DKY7"/>
<dbReference type="RefSeq" id="WP_111182785.1">
    <property type="nucleotide sequence ID" value="NZ_POUD01000181.1"/>
</dbReference>
<organism evidence="2 3">
    <name type="scientific">Nonomuraea aridisoli</name>
    <dbReference type="NCBI Taxonomy" id="2070368"/>
    <lineage>
        <taxon>Bacteria</taxon>
        <taxon>Bacillati</taxon>
        <taxon>Actinomycetota</taxon>
        <taxon>Actinomycetes</taxon>
        <taxon>Streptosporangiales</taxon>
        <taxon>Streptosporangiaceae</taxon>
        <taxon>Nonomuraea</taxon>
    </lineage>
</organism>
<keyword evidence="3" id="KW-1185">Reference proteome</keyword>
<sequence>MKTRFQLSTVMLGVKDVARAKKFYVEGLGCEIDQDYPSFVKCSLGEGSSSLALYEWDAVAKDAGVPAEGSGFRGSSFHFITDSREAVDEVMRAAVAAGATVVKEASAAGWGGYFGYFSDPDGHLWKVATAT</sequence>
<comment type="caution">
    <text evidence="2">The sequence shown here is derived from an EMBL/GenBank/DDBJ whole genome shotgun (WGS) entry which is preliminary data.</text>
</comment>
<dbReference type="Pfam" id="PF00903">
    <property type="entry name" value="Glyoxalase"/>
    <property type="match status" value="1"/>
</dbReference>
<evidence type="ECO:0000259" key="1">
    <source>
        <dbReference type="PROSITE" id="PS51819"/>
    </source>
</evidence>
<dbReference type="InterPro" id="IPR037523">
    <property type="entry name" value="VOC_core"/>
</dbReference>
<reference evidence="2 3" key="1">
    <citation type="submission" date="2018-01" db="EMBL/GenBank/DDBJ databases">
        <title>Draft genome sequence of Nonomuraea sp. KC333.</title>
        <authorList>
            <person name="Sahin N."/>
            <person name="Saygin H."/>
            <person name="Ay H."/>
        </authorList>
    </citation>
    <scope>NUCLEOTIDE SEQUENCE [LARGE SCALE GENOMIC DNA]</scope>
    <source>
        <strain evidence="2 3">KC333</strain>
    </source>
</reference>
<proteinExistence type="predicted"/>
<evidence type="ECO:0000313" key="3">
    <source>
        <dbReference type="Proteomes" id="UP000249304"/>
    </source>
</evidence>
<dbReference type="SUPFAM" id="SSF54593">
    <property type="entry name" value="Glyoxalase/Bleomycin resistance protein/Dihydroxybiphenyl dioxygenase"/>
    <property type="match status" value="1"/>
</dbReference>
<protein>
    <submittedName>
        <fullName evidence="2">Glyoxalase</fullName>
    </submittedName>
</protein>
<dbReference type="PROSITE" id="PS51819">
    <property type="entry name" value="VOC"/>
    <property type="match status" value="1"/>
</dbReference>
<feature type="domain" description="VOC" evidence="1">
    <location>
        <begin position="6"/>
        <end position="130"/>
    </location>
</feature>
<gene>
    <name evidence="2" type="ORF">C1J01_32335</name>
</gene>
<dbReference type="PANTHER" id="PTHR36503">
    <property type="entry name" value="BLR2520 PROTEIN"/>
    <property type="match status" value="1"/>
</dbReference>
<evidence type="ECO:0000313" key="2">
    <source>
        <dbReference type="EMBL" id="PZG12612.1"/>
    </source>
</evidence>
<dbReference type="Gene3D" id="3.10.180.10">
    <property type="entry name" value="2,3-Dihydroxybiphenyl 1,2-Dioxygenase, domain 1"/>
    <property type="match status" value="1"/>
</dbReference>
<dbReference type="EMBL" id="POUD01000181">
    <property type="protein sequence ID" value="PZG12612.1"/>
    <property type="molecule type" value="Genomic_DNA"/>
</dbReference>
<dbReference type="InterPro" id="IPR004360">
    <property type="entry name" value="Glyas_Fos-R_dOase_dom"/>
</dbReference>
<dbReference type="Proteomes" id="UP000249304">
    <property type="component" value="Unassembled WGS sequence"/>
</dbReference>
<accession>A0A2W2DKY7</accession>
<dbReference type="InterPro" id="IPR029068">
    <property type="entry name" value="Glyas_Bleomycin-R_OHBP_Dase"/>
</dbReference>
<name>A0A2W2DKY7_9ACTN</name>
<dbReference type="PANTHER" id="PTHR36503:SF1">
    <property type="entry name" value="BLR2520 PROTEIN"/>
    <property type="match status" value="1"/>
</dbReference>